<feature type="binding site" evidence="9">
    <location>
        <begin position="90"/>
        <end position="92"/>
    </location>
    <ligand>
        <name>ATP</name>
        <dbReference type="ChEBI" id="CHEBI:30616"/>
    </ligand>
</feature>
<dbReference type="InterPro" id="IPR001980">
    <property type="entry name" value="PPAT"/>
</dbReference>
<comment type="pathway">
    <text evidence="9">Cofactor biosynthesis; coenzyme A biosynthesis; CoA from (R)-pantothenate: step 4/5.</text>
</comment>
<feature type="binding site" evidence="9">
    <location>
        <position position="75"/>
    </location>
    <ligand>
        <name>substrate</name>
    </ligand>
</feature>
<evidence type="ECO:0000256" key="3">
    <source>
        <dbReference type="ARBA" id="ARBA00022695"/>
    </source>
</evidence>
<dbReference type="NCBIfam" id="TIGR01510">
    <property type="entry name" value="coaD_prev_kdtB"/>
    <property type="match status" value="1"/>
</dbReference>
<evidence type="ECO:0000256" key="4">
    <source>
        <dbReference type="ARBA" id="ARBA00022741"/>
    </source>
</evidence>
<evidence type="ECO:0000256" key="9">
    <source>
        <dbReference type="HAMAP-Rule" id="MF_00151"/>
    </source>
</evidence>
<evidence type="ECO:0000256" key="2">
    <source>
        <dbReference type="ARBA" id="ARBA00022679"/>
    </source>
</evidence>
<proteinExistence type="inferred from homology"/>
<evidence type="ECO:0000259" key="10">
    <source>
        <dbReference type="Pfam" id="PF01467"/>
    </source>
</evidence>
<dbReference type="NCBIfam" id="TIGR00125">
    <property type="entry name" value="cyt_tran_rel"/>
    <property type="match status" value="1"/>
</dbReference>
<dbReference type="PANTHER" id="PTHR21342">
    <property type="entry name" value="PHOSPHOPANTETHEINE ADENYLYLTRANSFERASE"/>
    <property type="match status" value="1"/>
</dbReference>
<dbReference type="UniPathway" id="UPA00241">
    <property type="reaction ID" value="UER00355"/>
</dbReference>
<name>A0A255EA17_9ACTN</name>
<evidence type="ECO:0000256" key="7">
    <source>
        <dbReference type="ARBA" id="ARBA00022993"/>
    </source>
</evidence>
<dbReference type="GO" id="GO:0004595">
    <property type="term" value="F:pantetheine-phosphate adenylyltransferase activity"/>
    <property type="evidence" value="ECO:0007669"/>
    <property type="project" value="UniProtKB-UniRule"/>
</dbReference>
<sequence length="164" mass="17380">MPAVTAVFPGSFNPFTLGHDDIVRRATALFDRVVIAVGTNSSKAGVPPVEERVAAVQEATADLAAVEVRPLTGLLVDLCAEVGAKAIVKGVRNGADVDYEFGMAQMNAHIADVETVLLPTAPQWAFVSSTLVREVHRFGGDVRDLVPAAILKRLTTPSEGTHEH</sequence>
<dbReference type="EC" id="2.7.7.3" evidence="9"/>
<dbReference type="HAMAP" id="MF_00151">
    <property type="entry name" value="PPAT_bact"/>
    <property type="match status" value="1"/>
</dbReference>
<comment type="catalytic activity">
    <reaction evidence="8 9">
        <text>(R)-4'-phosphopantetheine + ATP + H(+) = 3'-dephospho-CoA + diphosphate</text>
        <dbReference type="Rhea" id="RHEA:19801"/>
        <dbReference type="ChEBI" id="CHEBI:15378"/>
        <dbReference type="ChEBI" id="CHEBI:30616"/>
        <dbReference type="ChEBI" id="CHEBI:33019"/>
        <dbReference type="ChEBI" id="CHEBI:57328"/>
        <dbReference type="ChEBI" id="CHEBI:61723"/>
        <dbReference type="EC" id="2.7.7.3"/>
    </reaction>
</comment>
<organism evidence="11 12">
    <name type="scientific">Parenemella sanctibonifatiensis</name>
    <dbReference type="NCBI Taxonomy" id="2016505"/>
    <lineage>
        <taxon>Bacteria</taxon>
        <taxon>Bacillati</taxon>
        <taxon>Actinomycetota</taxon>
        <taxon>Actinomycetes</taxon>
        <taxon>Propionibacteriales</taxon>
        <taxon>Propionibacteriaceae</taxon>
        <taxon>Parenemella</taxon>
    </lineage>
</organism>
<evidence type="ECO:0000256" key="6">
    <source>
        <dbReference type="ARBA" id="ARBA00022842"/>
    </source>
</evidence>
<comment type="caution">
    <text evidence="11">The sequence shown here is derived from an EMBL/GenBank/DDBJ whole genome shotgun (WGS) entry which is preliminary data.</text>
</comment>
<evidence type="ECO:0000313" key="11">
    <source>
        <dbReference type="EMBL" id="OYN88356.1"/>
    </source>
</evidence>
<feature type="binding site" evidence="9">
    <location>
        <position position="43"/>
    </location>
    <ligand>
        <name>substrate</name>
    </ligand>
</feature>
<evidence type="ECO:0000313" key="12">
    <source>
        <dbReference type="Proteomes" id="UP000216533"/>
    </source>
</evidence>
<dbReference type="InterPro" id="IPR014729">
    <property type="entry name" value="Rossmann-like_a/b/a_fold"/>
</dbReference>
<dbReference type="PRINTS" id="PR01020">
    <property type="entry name" value="LPSBIOSNTHSS"/>
</dbReference>
<gene>
    <name evidence="9" type="primary">coaD</name>
    <name evidence="11" type="ORF">CGZ92_04465</name>
</gene>
<comment type="subcellular location">
    <subcellularLocation>
        <location evidence="9">Cytoplasm</location>
    </subcellularLocation>
</comment>
<comment type="cofactor">
    <cofactor evidence="9">
        <name>Mg(2+)</name>
        <dbReference type="ChEBI" id="CHEBI:18420"/>
    </cofactor>
</comment>
<keyword evidence="4 9" id="KW-0547">Nucleotide-binding</keyword>
<evidence type="ECO:0000256" key="5">
    <source>
        <dbReference type="ARBA" id="ARBA00022840"/>
    </source>
</evidence>
<dbReference type="SUPFAM" id="SSF52374">
    <property type="entry name" value="Nucleotidylyl transferase"/>
    <property type="match status" value="1"/>
</dbReference>
<feature type="binding site" evidence="9">
    <location>
        <position position="11"/>
    </location>
    <ligand>
        <name>substrate</name>
    </ligand>
</feature>
<dbReference type="Proteomes" id="UP000216533">
    <property type="component" value="Unassembled WGS sequence"/>
</dbReference>
<feature type="domain" description="Cytidyltransferase-like" evidence="10">
    <location>
        <begin position="7"/>
        <end position="134"/>
    </location>
</feature>
<dbReference type="GO" id="GO:0015937">
    <property type="term" value="P:coenzyme A biosynthetic process"/>
    <property type="evidence" value="ECO:0007669"/>
    <property type="project" value="UniProtKB-UniRule"/>
</dbReference>
<keyword evidence="3 9" id="KW-0548">Nucleotidyltransferase</keyword>
<dbReference type="InterPro" id="IPR004821">
    <property type="entry name" value="Cyt_trans-like"/>
</dbReference>
<keyword evidence="1 9" id="KW-0963">Cytoplasm</keyword>
<keyword evidence="2 9" id="KW-0808">Transferase</keyword>
<dbReference type="GO" id="GO:0005737">
    <property type="term" value="C:cytoplasm"/>
    <property type="evidence" value="ECO:0007669"/>
    <property type="project" value="UniProtKB-SubCell"/>
</dbReference>
<feature type="binding site" evidence="9">
    <location>
        <position position="19"/>
    </location>
    <ligand>
        <name>ATP</name>
        <dbReference type="ChEBI" id="CHEBI:30616"/>
    </ligand>
</feature>
<dbReference type="EMBL" id="NMVI01000013">
    <property type="protein sequence ID" value="OYN88356.1"/>
    <property type="molecule type" value="Genomic_DNA"/>
</dbReference>
<dbReference type="CDD" id="cd02163">
    <property type="entry name" value="PPAT"/>
    <property type="match status" value="1"/>
</dbReference>
<feature type="site" description="Transition state stabilizer" evidence="9">
    <location>
        <position position="19"/>
    </location>
</feature>
<keyword evidence="6 9" id="KW-0460">Magnesium</keyword>
<dbReference type="Pfam" id="PF01467">
    <property type="entry name" value="CTP_transf_like"/>
    <property type="match status" value="1"/>
</dbReference>
<keyword evidence="5 9" id="KW-0067">ATP-binding</keyword>
<feature type="binding site" evidence="9">
    <location>
        <position position="89"/>
    </location>
    <ligand>
        <name>substrate</name>
    </ligand>
</feature>
<evidence type="ECO:0000256" key="8">
    <source>
        <dbReference type="ARBA" id="ARBA00029346"/>
    </source>
</evidence>
<dbReference type="AlphaFoldDB" id="A0A255EA17"/>
<evidence type="ECO:0000256" key="1">
    <source>
        <dbReference type="ARBA" id="ARBA00022490"/>
    </source>
</evidence>
<keyword evidence="7 9" id="KW-0173">Coenzyme A biosynthesis</keyword>
<comment type="subunit">
    <text evidence="9">Homohexamer.</text>
</comment>
<feature type="binding site" evidence="9">
    <location>
        <position position="100"/>
    </location>
    <ligand>
        <name>ATP</name>
        <dbReference type="ChEBI" id="CHEBI:30616"/>
    </ligand>
</feature>
<dbReference type="PANTHER" id="PTHR21342:SF1">
    <property type="entry name" value="PHOSPHOPANTETHEINE ADENYLYLTRANSFERASE"/>
    <property type="match status" value="1"/>
</dbReference>
<protein>
    <recommendedName>
        <fullName evidence="9">Phosphopantetheine adenylyltransferase</fullName>
        <ecNumber evidence="9">2.7.7.3</ecNumber>
    </recommendedName>
    <alternativeName>
        <fullName evidence="9">Dephospho-CoA pyrophosphorylase</fullName>
    </alternativeName>
    <alternativeName>
        <fullName evidence="9">Pantetheine-phosphate adenylyltransferase</fullName>
        <shortName evidence="9">PPAT</shortName>
    </alternativeName>
</protein>
<accession>A0A255EA17</accession>
<comment type="similarity">
    <text evidence="9">Belongs to the bacterial CoaD family.</text>
</comment>
<dbReference type="Gene3D" id="3.40.50.620">
    <property type="entry name" value="HUPs"/>
    <property type="match status" value="1"/>
</dbReference>
<feature type="binding site" evidence="9">
    <location>
        <begin position="124"/>
        <end position="130"/>
    </location>
    <ligand>
        <name>ATP</name>
        <dbReference type="ChEBI" id="CHEBI:30616"/>
    </ligand>
</feature>
<reference evidence="11 12" key="1">
    <citation type="submission" date="2017-07" db="EMBL/GenBank/DDBJ databases">
        <title>Draft whole genome sequences of clinical Proprionibacteriaceae strains.</title>
        <authorList>
            <person name="Bernier A.-M."/>
            <person name="Bernard K."/>
            <person name="Domingo M.-C."/>
        </authorList>
    </citation>
    <scope>NUCLEOTIDE SEQUENCE [LARGE SCALE GENOMIC DNA]</scope>
    <source>
        <strain evidence="11 12">NML 160184</strain>
    </source>
</reference>
<dbReference type="GO" id="GO:0005524">
    <property type="term" value="F:ATP binding"/>
    <property type="evidence" value="ECO:0007669"/>
    <property type="project" value="UniProtKB-KW"/>
</dbReference>
<comment type="function">
    <text evidence="9">Reversibly transfers an adenylyl group from ATP to 4'-phosphopantetheine, yielding dephospho-CoA (dPCoA) and pyrophosphate.</text>
</comment>
<feature type="binding site" evidence="9">
    <location>
        <begin position="11"/>
        <end position="12"/>
    </location>
    <ligand>
        <name>ATP</name>
        <dbReference type="ChEBI" id="CHEBI:30616"/>
    </ligand>
</feature>